<evidence type="ECO:0000259" key="7">
    <source>
        <dbReference type="PROSITE" id="PS50103"/>
    </source>
</evidence>
<dbReference type="GO" id="GO:0008270">
    <property type="term" value="F:zinc ion binding"/>
    <property type="evidence" value="ECO:0007669"/>
    <property type="project" value="UniProtKB-KW"/>
</dbReference>
<feature type="compositionally biased region" description="Acidic residues" evidence="6">
    <location>
        <begin position="753"/>
        <end position="766"/>
    </location>
</feature>
<dbReference type="SUPFAM" id="SSF90229">
    <property type="entry name" value="CCCH zinc finger"/>
    <property type="match status" value="4"/>
</dbReference>
<feature type="zinc finger region" description="C3H1-type" evidence="5">
    <location>
        <begin position="43"/>
        <end position="71"/>
    </location>
</feature>
<feature type="domain" description="C3H1-type" evidence="7">
    <location>
        <begin position="43"/>
        <end position="71"/>
    </location>
</feature>
<feature type="region of interest" description="Disordered" evidence="6">
    <location>
        <begin position="787"/>
        <end position="823"/>
    </location>
</feature>
<keyword evidence="2 5" id="KW-0863">Zinc-finger</keyword>
<feature type="zinc finger region" description="C3H1-type" evidence="5">
    <location>
        <begin position="90"/>
        <end position="118"/>
    </location>
</feature>
<proteinExistence type="predicted"/>
<feature type="compositionally biased region" description="Basic and acidic residues" evidence="6">
    <location>
        <begin position="619"/>
        <end position="631"/>
    </location>
</feature>
<dbReference type="InterPro" id="IPR000571">
    <property type="entry name" value="Znf_CCCH"/>
</dbReference>
<dbReference type="Gene3D" id="2.30.30.1190">
    <property type="match status" value="1"/>
</dbReference>
<evidence type="ECO:0000313" key="8">
    <source>
        <dbReference type="EMBL" id="KAL0927879.1"/>
    </source>
</evidence>
<dbReference type="Pfam" id="PF00642">
    <property type="entry name" value="zf-CCCH"/>
    <property type="match status" value="4"/>
</dbReference>
<dbReference type="Proteomes" id="UP001552299">
    <property type="component" value="Unassembled WGS sequence"/>
</dbReference>
<keyword evidence="3 5" id="KW-0862">Zinc</keyword>
<evidence type="ECO:0000256" key="3">
    <source>
        <dbReference type="ARBA" id="ARBA00022833"/>
    </source>
</evidence>
<dbReference type="GO" id="GO:0003677">
    <property type="term" value="F:DNA binding"/>
    <property type="evidence" value="ECO:0007669"/>
    <property type="project" value="UniProtKB-KW"/>
</dbReference>
<name>A0ABD0VRR4_DENTH</name>
<evidence type="ECO:0000313" key="9">
    <source>
        <dbReference type="Proteomes" id="UP001552299"/>
    </source>
</evidence>
<evidence type="ECO:0000256" key="6">
    <source>
        <dbReference type="SAM" id="MobiDB-lite"/>
    </source>
</evidence>
<reference evidence="8 9" key="1">
    <citation type="journal article" date="2024" name="Plant Biotechnol. J.">
        <title>Dendrobium thyrsiflorum genome and its molecular insights into genes involved in important horticultural traits.</title>
        <authorList>
            <person name="Chen B."/>
            <person name="Wang J.Y."/>
            <person name="Zheng P.J."/>
            <person name="Li K.L."/>
            <person name="Liang Y.M."/>
            <person name="Chen X.F."/>
            <person name="Zhang C."/>
            <person name="Zhao X."/>
            <person name="He X."/>
            <person name="Zhang G.Q."/>
            <person name="Liu Z.J."/>
            <person name="Xu Q."/>
        </authorList>
    </citation>
    <scope>NUCLEOTIDE SEQUENCE [LARGE SCALE GENOMIC DNA]</scope>
    <source>
        <strain evidence="8">GZMU011</strain>
    </source>
</reference>
<feature type="region of interest" description="Disordered" evidence="6">
    <location>
        <begin position="611"/>
        <end position="722"/>
    </location>
</feature>
<evidence type="ECO:0000256" key="5">
    <source>
        <dbReference type="PROSITE-ProRule" id="PRU00723"/>
    </source>
</evidence>
<comment type="caution">
    <text evidence="8">The sequence shown here is derived from an EMBL/GenBank/DDBJ whole genome shotgun (WGS) entry which is preliminary data.</text>
</comment>
<protein>
    <recommendedName>
        <fullName evidence="7">C3H1-type domain-containing protein</fullName>
    </recommendedName>
</protein>
<feature type="zinc finger region" description="C3H1-type" evidence="5">
    <location>
        <begin position="294"/>
        <end position="322"/>
    </location>
</feature>
<gene>
    <name evidence="8" type="ORF">M5K25_002100</name>
</gene>
<dbReference type="GO" id="GO:0003729">
    <property type="term" value="F:mRNA binding"/>
    <property type="evidence" value="ECO:0007669"/>
    <property type="project" value="UniProtKB-ARBA"/>
</dbReference>
<dbReference type="AlphaFoldDB" id="A0ABD0VRR4"/>
<feature type="zinc finger region" description="C3H1-type" evidence="5">
    <location>
        <begin position="136"/>
        <end position="164"/>
    </location>
</feature>
<feature type="region of interest" description="Disordered" evidence="6">
    <location>
        <begin position="1"/>
        <end position="24"/>
    </location>
</feature>
<feature type="compositionally biased region" description="Basic and acidic residues" evidence="6">
    <location>
        <begin position="652"/>
        <end position="664"/>
    </location>
</feature>
<feature type="compositionally biased region" description="Basic and acidic residues" evidence="6">
    <location>
        <begin position="691"/>
        <end position="705"/>
    </location>
</feature>
<accession>A0ABD0VRR4</accession>
<dbReference type="SMART" id="SM00356">
    <property type="entry name" value="ZnF_C3H1"/>
    <property type="match status" value="4"/>
</dbReference>
<evidence type="ECO:0000256" key="1">
    <source>
        <dbReference type="ARBA" id="ARBA00022723"/>
    </source>
</evidence>
<feature type="compositionally biased region" description="Acidic residues" evidence="6">
    <location>
        <begin position="788"/>
        <end position="797"/>
    </location>
</feature>
<sequence>MDPYSGDGTHPDPDSGLQESMWRLGLGGGGNRSGGWGSAFPERPGKRDCAYYLRTGTCGYGERCRYNHPHDRSATVAGAARLVAGEYPERYGQPFCEYYLKTGTCKFGSTCKYHHPRQGSGSVQPVSLNYYGYPLRPGEEDCSYFMKTGKCKFGLTCKFHHPQPTSASVSPPAPVFYPTMQPPSIATPPQYPEVGVWQVGRSSSSVSGSYMPSSYAPMLFSPRVLPVHGWSPYPTPINETASSGTQQSARVEPLYGQPSQLSPSAPAYSGLYPLVTSFVGPSTSTQKEQSLPQRPGQPECQFYMRTGECKFGATCKYHHPPNWSIPATNCALSPLGLPLRPMDLQNTAFTVQLERGANIQLANAVINTGSSGATIQFGSVDFPTVVARAAATSAYGTDSERPARSPHATETSARSAHLSAPRVTVIQDSRRRISVFERLSQPEAPSTKRIMTGGRISVVKDDTTTLPTGLSAPREYDPEASSSGGRLTRRQRRKMNAQLRAQQQLPVHPSNLSAQELEANVPTRNKFTNLKWVKRNSPTGELKKSFWDRQPEVPAPLKKKEPETLSARVYRVLKAVKESGLQKRRYQQPLRVETRRTPPRERLSFTKVDMNGQRQQVPRGEHWGVTPEHRVQGSAAERSRRKGKQSWRPKPRLHEEEKGKERVIDMGVTSGVSSRRSAPTSKQRQRWVQKKTHDDARYDGRHPGESSRGFRRSPIPLKEEVNFDRSPRVEEILLPNQEPEIQWRRRSETRMLEEEEEDMKDEDEEEMDDALNMEVVYMLRHTNINDEAYYDEGEDDENRQPPVRRVYRRQREAGSTAGGGDRS</sequence>
<feature type="compositionally biased region" description="Basic residues" evidence="6">
    <location>
        <begin position="639"/>
        <end position="651"/>
    </location>
</feature>
<organism evidence="8 9">
    <name type="scientific">Dendrobium thyrsiflorum</name>
    <name type="common">Pinecone-like raceme dendrobium</name>
    <name type="synonym">Orchid</name>
    <dbReference type="NCBI Taxonomy" id="117978"/>
    <lineage>
        <taxon>Eukaryota</taxon>
        <taxon>Viridiplantae</taxon>
        <taxon>Streptophyta</taxon>
        <taxon>Embryophyta</taxon>
        <taxon>Tracheophyta</taxon>
        <taxon>Spermatophyta</taxon>
        <taxon>Magnoliopsida</taxon>
        <taxon>Liliopsida</taxon>
        <taxon>Asparagales</taxon>
        <taxon>Orchidaceae</taxon>
        <taxon>Epidendroideae</taxon>
        <taxon>Malaxideae</taxon>
        <taxon>Dendrobiinae</taxon>
        <taxon>Dendrobium</taxon>
    </lineage>
</organism>
<keyword evidence="4" id="KW-0238">DNA-binding</keyword>
<feature type="region of interest" description="Disordered" evidence="6">
    <location>
        <begin position="393"/>
        <end position="422"/>
    </location>
</feature>
<dbReference type="InterPro" id="IPR050974">
    <property type="entry name" value="Plant_ZF_CCCH"/>
</dbReference>
<dbReference type="InterPro" id="IPR036855">
    <property type="entry name" value="Znf_CCCH_sf"/>
</dbReference>
<feature type="domain" description="C3H1-type" evidence="7">
    <location>
        <begin position="90"/>
        <end position="118"/>
    </location>
</feature>
<feature type="region of interest" description="Disordered" evidence="6">
    <location>
        <begin position="745"/>
        <end position="766"/>
    </location>
</feature>
<dbReference type="EMBL" id="JANQDX010000002">
    <property type="protein sequence ID" value="KAL0927879.1"/>
    <property type="molecule type" value="Genomic_DNA"/>
</dbReference>
<dbReference type="PROSITE" id="PS50103">
    <property type="entry name" value="ZF_C3H1"/>
    <property type="match status" value="4"/>
</dbReference>
<feature type="region of interest" description="Disordered" evidence="6">
    <location>
        <begin position="463"/>
        <end position="491"/>
    </location>
</feature>
<feature type="domain" description="C3H1-type" evidence="7">
    <location>
        <begin position="136"/>
        <end position="164"/>
    </location>
</feature>
<feature type="compositionally biased region" description="Polar residues" evidence="6">
    <location>
        <begin position="670"/>
        <end position="682"/>
    </location>
</feature>
<dbReference type="PANTHER" id="PTHR12506:SF41">
    <property type="entry name" value="ZINC FINGER CCCH DOMAIN-CONTAINING PROTEIN 58"/>
    <property type="match status" value="1"/>
</dbReference>
<feature type="domain" description="C3H1-type" evidence="7">
    <location>
        <begin position="294"/>
        <end position="322"/>
    </location>
</feature>
<dbReference type="PANTHER" id="PTHR12506">
    <property type="entry name" value="PROTEIN PHOSPHATASE RELATED"/>
    <property type="match status" value="1"/>
</dbReference>
<keyword evidence="1 5" id="KW-0479">Metal-binding</keyword>
<evidence type="ECO:0000256" key="4">
    <source>
        <dbReference type="ARBA" id="ARBA00023125"/>
    </source>
</evidence>
<keyword evidence="9" id="KW-1185">Reference proteome</keyword>
<dbReference type="Gene3D" id="4.10.1000.10">
    <property type="entry name" value="Zinc finger, CCCH-type"/>
    <property type="match status" value="2"/>
</dbReference>
<evidence type="ECO:0000256" key="2">
    <source>
        <dbReference type="ARBA" id="ARBA00022771"/>
    </source>
</evidence>